<dbReference type="Gene3D" id="3.30.10.10">
    <property type="entry name" value="Trypsin Inhibitor V, subunit A"/>
    <property type="match status" value="1"/>
</dbReference>
<evidence type="ECO:0000256" key="3">
    <source>
        <dbReference type="ARBA" id="ARBA00022900"/>
    </source>
</evidence>
<reference evidence="5" key="1">
    <citation type="submission" date="2016-06" db="EMBL/GenBank/DDBJ databases">
        <title>Parallel loss of symbiosis genes in relatives of nitrogen-fixing non-legume Parasponia.</title>
        <authorList>
            <person name="Van Velzen R."/>
            <person name="Holmer R."/>
            <person name="Bu F."/>
            <person name="Rutten L."/>
            <person name="Van Zeijl A."/>
            <person name="Liu W."/>
            <person name="Santuari L."/>
            <person name="Cao Q."/>
            <person name="Sharma T."/>
            <person name="Shen D."/>
            <person name="Roswanjaya Y."/>
            <person name="Wardhani T."/>
            <person name="Kalhor M.S."/>
            <person name="Jansen J."/>
            <person name="Van den Hoogen J."/>
            <person name="Gungor B."/>
            <person name="Hartog M."/>
            <person name="Hontelez J."/>
            <person name="Verver J."/>
            <person name="Yang W.-C."/>
            <person name="Schijlen E."/>
            <person name="Repin R."/>
            <person name="Schilthuizen M."/>
            <person name="Schranz E."/>
            <person name="Heidstra R."/>
            <person name="Miyata K."/>
            <person name="Fedorova E."/>
            <person name="Kohlen W."/>
            <person name="Bisseling T."/>
            <person name="Smit S."/>
            <person name="Geurts R."/>
        </authorList>
    </citation>
    <scope>NUCLEOTIDE SEQUENCE [LARGE SCALE GENOMIC DNA]</scope>
    <source>
        <strain evidence="5">cv. RG33-2</strain>
    </source>
</reference>
<name>A0A2P5FBA1_TREOI</name>
<evidence type="ECO:0000256" key="1">
    <source>
        <dbReference type="ARBA" id="ARBA00008210"/>
    </source>
</evidence>
<evidence type="ECO:0000313" key="5">
    <source>
        <dbReference type="Proteomes" id="UP000237000"/>
    </source>
</evidence>
<keyword evidence="2" id="KW-0646">Protease inhibitor</keyword>
<keyword evidence="5" id="KW-1185">Reference proteome</keyword>
<dbReference type="InterPro" id="IPR036354">
    <property type="entry name" value="Prot_inh_pot1_sf"/>
</dbReference>
<dbReference type="Pfam" id="PF00280">
    <property type="entry name" value="potato_inhibit"/>
    <property type="match status" value="1"/>
</dbReference>
<dbReference type="PANTHER" id="PTHR33091:SF83">
    <property type="entry name" value="SERINE PROTEASE INHIBITOR, POTATO INHIBITOR I-TYPE FAMILY PROTEIN-RELATED"/>
    <property type="match status" value="1"/>
</dbReference>
<comment type="similarity">
    <text evidence="1">Belongs to the protease inhibitor I13 (potato type I serine protease inhibitor) family.</text>
</comment>
<protein>
    <submittedName>
        <fullName evidence="4">Proteinase inhibitor</fullName>
    </submittedName>
</protein>
<dbReference type="AlphaFoldDB" id="A0A2P5FBA1"/>
<dbReference type="STRING" id="63057.A0A2P5FBA1"/>
<dbReference type="PANTHER" id="PTHR33091">
    <property type="entry name" value="PROTEIN, PUTATIVE, EXPRESSED-RELATED"/>
    <property type="match status" value="1"/>
</dbReference>
<dbReference type="SUPFAM" id="SSF54654">
    <property type="entry name" value="CI-2 family of serine protease inhibitors"/>
    <property type="match status" value="1"/>
</dbReference>
<evidence type="ECO:0000256" key="2">
    <source>
        <dbReference type="ARBA" id="ARBA00022690"/>
    </source>
</evidence>
<dbReference type="GO" id="GO:0004867">
    <property type="term" value="F:serine-type endopeptidase inhibitor activity"/>
    <property type="evidence" value="ECO:0007669"/>
    <property type="project" value="UniProtKB-KW"/>
</dbReference>
<proteinExistence type="inferred from homology"/>
<dbReference type="GO" id="GO:0009611">
    <property type="term" value="P:response to wounding"/>
    <property type="evidence" value="ECO:0007669"/>
    <property type="project" value="InterPro"/>
</dbReference>
<dbReference type="OrthoDB" id="10013825at2759"/>
<evidence type="ECO:0000313" key="4">
    <source>
        <dbReference type="EMBL" id="PON95054.1"/>
    </source>
</evidence>
<comment type="caution">
    <text evidence="4">The sequence shown here is derived from an EMBL/GenBank/DDBJ whole genome shotgun (WGS) entry which is preliminary data.</text>
</comment>
<gene>
    <name evidence="4" type="ORF">TorRG33x02_092530</name>
</gene>
<dbReference type="PROSITE" id="PS00285">
    <property type="entry name" value="POTATO_INHIBITOR"/>
    <property type="match status" value="1"/>
</dbReference>
<dbReference type="EMBL" id="JXTC01000047">
    <property type="protein sequence ID" value="PON95054.1"/>
    <property type="molecule type" value="Genomic_DNA"/>
</dbReference>
<accession>A0A2P5FBA1</accession>
<keyword evidence="3" id="KW-0722">Serine protease inhibitor</keyword>
<organism evidence="4 5">
    <name type="scientific">Trema orientale</name>
    <name type="common">Charcoal tree</name>
    <name type="synonym">Celtis orientalis</name>
    <dbReference type="NCBI Taxonomy" id="63057"/>
    <lineage>
        <taxon>Eukaryota</taxon>
        <taxon>Viridiplantae</taxon>
        <taxon>Streptophyta</taxon>
        <taxon>Embryophyta</taxon>
        <taxon>Tracheophyta</taxon>
        <taxon>Spermatophyta</taxon>
        <taxon>Magnoliopsida</taxon>
        <taxon>eudicotyledons</taxon>
        <taxon>Gunneridae</taxon>
        <taxon>Pentapetalae</taxon>
        <taxon>rosids</taxon>
        <taxon>fabids</taxon>
        <taxon>Rosales</taxon>
        <taxon>Cannabaceae</taxon>
        <taxon>Trema</taxon>
    </lineage>
</organism>
<dbReference type="InterPro" id="IPR000864">
    <property type="entry name" value="Prot_inh_pot1"/>
</dbReference>
<dbReference type="InParanoid" id="A0A2P5FBA1"/>
<dbReference type="Proteomes" id="UP000237000">
    <property type="component" value="Unassembled WGS sequence"/>
</dbReference>
<sequence>MTNRQVPRAYAGKKSWPELVGVSGEIAAAKTEKENPDVHAIVCDAGDLRCHRVWVWVNAHGLVTLSLASASEAHFKGLVASR</sequence>